<dbReference type="CDD" id="cd00110">
    <property type="entry name" value="LamG"/>
    <property type="match status" value="1"/>
</dbReference>
<dbReference type="Gene3D" id="2.60.120.200">
    <property type="match status" value="1"/>
</dbReference>
<reference evidence="4" key="3">
    <citation type="journal article" date="2014" name="Nature">
        <title>Elephant shark genome provides unique insights into gnathostome evolution.</title>
        <authorList>
            <consortium name="International Elephant Shark Genome Sequencing Consortium"/>
            <person name="Venkatesh B."/>
            <person name="Lee A.P."/>
            <person name="Ravi V."/>
            <person name="Maurya A.K."/>
            <person name="Lian M.M."/>
            <person name="Swann J.B."/>
            <person name="Ohta Y."/>
            <person name="Flajnik M.F."/>
            <person name="Sutoh Y."/>
            <person name="Kasahara M."/>
            <person name="Hoon S."/>
            <person name="Gangu V."/>
            <person name="Roy S.W."/>
            <person name="Irimia M."/>
            <person name="Korzh V."/>
            <person name="Kondrychyn I."/>
            <person name="Lim Z.W."/>
            <person name="Tay B.H."/>
            <person name="Tohari S."/>
            <person name="Kong K.W."/>
            <person name="Ho S."/>
            <person name="Lorente-Galdos B."/>
            <person name="Quilez J."/>
            <person name="Marques-Bonet T."/>
            <person name="Raney B.J."/>
            <person name="Ingham P.W."/>
            <person name="Tay A."/>
            <person name="Hillier L.W."/>
            <person name="Minx P."/>
            <person name="Boehm T."/>
            <person name="Wilson R.K."/>
            <person name="Brenner S."/>
            <person name="Warren W.C."/>
        </authorList>
    </citation>
    <scope>NUCLEOTIDE SEQUENCE [LARGE SCALE GENOMIC DNA]</scope>
</reference>
<dbReference type="Pfam" id="PF02210">
    <property type="entry name" value="Laminin_G_2"/>
    <property type="match status" value="1"/>
</dbReference>
<reference evidence="4" key="1">
    <citation type="journal article" date="2006" name="Science">
        <title>Ancient noncoding elements conserved in the human genome.</title>
        <authorList>
            <person name="Venkatesh B."/>
            <person name="Kirkness E.F."/>
            <person name="Loh Y.H."/>
            <person name="Halpern A.L."/>
            <person name="Lee A.P."/>
            <person name="Johnson J."/>
            <person name="Dandona N."/>
            <person name="Viswanathan L.D."/>
            <person name="Tay A."/>
            <person name="Venter J.C."/>
            <person name="Strausberg R.L."/>
            <person name="Brenner S."/>
        </authorList>
    </citation>
    <scope>NUCLEOTIDE SEQUENCE [LARGE SCALE GENOMIC DNA]</scope>
</reference>
<dbReference type="InParanoid" id="A0A4W3GJV6"/>
<dbReference type="PANTHER" id="PTHR15036:SF46">
    <property type="entry name" value="CONTACTIN-ASSOCIATED PROTEIN-LIKE 5"/>
    <property type="match status" value="1"/>
</dbReference>
<reference evidence="4" key="2">
    <citation type="journal article" date="2007" name="PLoS Biol.">
        <title>Survey sequencing and comparative analysis of the elephant shark (Callorhinchus milii) genome.</title>
        <authorList>
            <person name="Venkatesh B."/>
            <person name="Kirkness E.F."/>
            <person name="Loh Y.H."/>
            <person name="Halpern A.L."/>
            <person name="Lee A.P."/>
            <person name="Johnson J."/>
            <person name="Dandona N."/>
            <person name="Viswanathan L.D."/>
            <person name="Tay A."/>
            <person name="Venter J.C."/>
            <person name="Strausberg R.L."/>
            <person name="Brenner S."/>
        </authorList>
    </citation>
    <scope>NUCLEOTIDE SEQUENCE [LARGE SCALE GENOMIC DNA]</scope>
</reference>
<comment type="caution">
    <text evidence="1">Lacks conserved residue(s) required for the propagation of feature annotation.</text>
</comment>
<reference evidence="3" key="4">
    <citation type="submission" date="2025-08" db="UniProtKB">
        <authorList>
            <consortium name="Ensembl"/>
        </authorList>
    </citation>
    <scope>IDENTIFICATION</scope>
</reference>
<evidence type="ECO:0000313" key="3">
    <source>
        <dbReference type="Ensembl" id="ENSCMIP00000003933.1"/>
    </source>
</evidence>
<dbReference type="GeneTree" id="ENSGT00940000160532"/>
<dbReference type="STRING" id="7868.ENSCMIP00000003933"/>
<dbReference type="PROSITE" id="PS50025">
    <property type="entry name" value="LAM_G_DOMAIN"/>
    <property type="match status" value="1"/>
</dbReference>
<name>A0A4W3GJV6_CALMI</name>
<proteinExistence type="predicted"/>
<organism evidence="3 4">
    <name type="scientific">Callorhinchus milii</name>
    <name type="common">Ghost shark</name>
    <dbReference type="NCBI Taxonomy" id="7868"/>
    <lineage>
        <taxon>Eukaryota</taxon>
        <taxon>Metazoa</taxon>
        <taxon>Chordata</taxon>
        <taxon>Craniata</taxon>
        <taxon>Vertebrata</taxon>
        <taxon>Chondrichthyes</taxon>
        <taxon>Holocephali</taxon>
        <taxon>Chimaeriformes</taxon>
        <taxon>Callorhinchidae</taxon>
        <taxon>Callorhinchus</taxon>
    </lineage>
</organism>
<dbReference type="SUPFAM" id="SSF49899">
    <property type="entry name" value="Concanavalin A-like lectins/glucanases"/>
    <property type="match status" value="1"/>
</dbReference>
<reference evidence="3" key="5">
    <citation type="submission" date="2025-09" db="UniProtKB">
        <authorList>
            <consortium name="Ensembl"/>
        </authorList>
    </citation>
    <scope>IDENTIFICATION</scope>
</reference>
<dbReference type="Ensembl" id="ENSCMIT00000004081.1">
    <property type="protein sequence ID" value="ENSCMIP00000003933.1"/>
    <property type="gene ID" value="ENSCMIG00000002348.1"/>
</dbReference>
<protein>
    <submittedName>
        <fullName evidence="3">Contactin-associated protein-like 5</fullName>
    </submittedName>
</protein>
<dbReference type="AlphaFoldDB" id="A0A4W3GJV6"/>
<sequence>MRRLLCQPAPERVQTGRAPAKLVGSKLPAFSFRRMNASRERERERDKLAPLFETCREIFHLHPSRCGRGRKFCPQVFPPQSLRFTARPARQSDVADFDGRSSLLYRFSQKTVSTVKDTISLQFRSPESEGVILHGEGQRGDYITLELSKGKVSLQLNLAGASLGLTPAPVVLGSLLDDQHWHYITIERNKNRVNFTVDKDVRHFYTEGDLSFGGISVPGKSKTFLRKNFRGCLENIYYNWVNIIDLAKRHKPQIDVLVRARYT</sequence>
<dbReference type="PANTHER" id="PTHR15036">
    <property type="entry name" value="PIKACHURIN-LIKE PROTEIN"/>
    <property type="match status" value="1"/>
</dbReference>
<dbReference type="InterPro" id="IPR050372">
    <property type="entry name" value="Neurexin-related_CASP"/>
</dbReference>
<dbReference type="SMART" id="SM00282">
    <property type="entry name" value="LamG"/>
    <property type="match status" value="1"/>
</dbReference>
<accession>A0A4W3GJV6</accession>
<evidence type="ECO:0000313" key="4">
    <source>
        <dbReference type="Proteomes" id="UP000314986"/>
    </source>
</evidence>
<dbReference type="InterPro" id="IPR001791">
    <property type="entry name" value="Laminin_G"/>
</dbReference>
<dbReference type="InterPro" id="IPR013320">
    <property type="entry name" value="ConA-like_dom_sf"/>
</dbReference>
<dbReference type="Proteomes" id="UP000314986">
    <property type="component" value="Unassembled WGS sequence"/>
</dbReference>
<keyword evidence="4" id="KW-1185">Reference proteome</keyword>
<evidence type="ECO:0000259" key="2">
    <source>
        <dbReference type="PROSITE" id="PS50025"/>
    </source>
</evidence>
<evidence type="ECO:0000256" key="1">
    <source>
        <dbReference type="PROSITE-ProRule" id="PRU00122"/>
    </source>
</evidence>
<feature type="domain" description="Laminin G" evidence="2">
    <location>
        <begin position="94"/>
        <end position="260"/>
    </location>
</feature>